<dbReference type="InterPro" id="IPR036640">
    <property type="entry name" value="ABC1_TM_sf"/>
</dbReference>
<dbReference type="PANTHER" id="PTHR24221">
    <property type="entry name" value="ATP-BINDING CASSETTE SUB-FAMILY B"/>
    <property type="match status" value="1"/>
</dbReference>
<evidence type="ECO:0000256" key="9">
    <source>
        <dbReference type="SAM" id="Phobius"/>
    </source>
</evidence>
<dbReference type="SUPFAM" id="SSF90123">
    <property type="entry name" value="ABC transporter transmembrane region"/>
    <property type="match status" value="1"/>
</dbReference>
<evidence type="ECO:0000256" key="5">
    <source>
        <dbReference type="ARBA" id="ARBA00022741"/>
    </source>
</evidence>
<feature type="transmembrane region" description="Helical" evidence="9">
    <location>
        <begin position="318"/>
        <end position="341"/>
    </location>
</feature>
<evidence type="ECO:0000313" key="14">
    <source>
        <dbReference type="Proteomes" id="UP001500975"/>
    </source>
</evidence>
<protein>
    <submittedName>
        <fullName evidence="13">Type I secretion system permease/ATPase</fullName>
    </submittedName>
</protein>
<dbReference type="RefSeq" id="WP_345540070.1">
    <property type="nucleotide sequence ID" value="NZ_BAABGJ010000075.1"/>
</dbReference>
<dbReference type="InterPro" id="IPR005074">
    <property type="entry name" value="Peptidase_C39"/>
</dbReference>
<feature type="domain" description="ABC transmembrane type-1" evidence="11">
    <location>
        <begin position="183"/>
        <end position="462"/>
    </location>
</feature>
<proteinExistence type="predicted"/>
<dbReference type="Pfam" id="PF00005">
    <property type="entry name" value="ABC_tran"/>
    <property type="match status" value="1"/>
</dbReference>
<evidence type="ECO:0000259" key="11">
    <source>
        <dbReference type="PROSITE" id="PS50929"/>
    </source>
</evidence>
<dbReference type="Pfam" id="PF00664">
    <property type="entry name" value="ABC_membrane"/>
    <property type="match status" value="1"/>
</dbReference>
<dbReference type="EMBL" id="BAABGJ010000075">
    <property type="protein sequence ID" value="GAA4351458.1"/>
    <property type="molecule type" value="Genomic_DNA"/>
</dbReference>
<dbReference type="InterPro" id="IPR010132">
    <property type="entry name" value="ATPase_T1SS_HlyB"/>
</dbReference>
<sequence length="733" mass="79650">MSHDPLDSADRRLAIVEPPPAAAAEPSSAAKFDTGLACLVMMARLHGVAADPGQLAHEFASGTEFGVTDILLAARRLELKAKAVRIDIARLGKTPLPAVAVGTDAAGRTRFFILARLDGDQVLVQDPATGRPEAFSLAQLQSCWAGEAILFTSRASMADGLARFDFTWFVPAIVKYRKLLGEALLVSLALQIFALITPLFFQVVMDKVLVHRGLTTLDVIAVGLTVVVLFEVSLTALRSYVFAHTTSRIDVELGARLFRHLLSLPLDYFHARRVGDSVARVRELENIRAFLTGNAITLVLDLLFSVVFIAVMLHYSGWLTLIVALSLPCYLILSLAFTPLLRARLHEKFNRGAENQAFLVETVSGIDTVKAMAVEPHWTRTWDKQLAAYVSSSFRTVTLGTLANGGVSLISRLVTVATMYVGARLAIEGRLSVGQLIAFNMLAGQVAQPTMRLAQLWTDFQQTGLSVQRLGDILNTSTEVAGTRSVLPPLAGRITLEGVAFRYRPDGPEVLKGIDLDIRPGEVIGIVGRSGSGKSTLTKLMQRLHVPQRGRVLVDGTDLALADAGSLRRQMGVVLQENVLFNRSIRDNIALAEPGAPLAAVIRAARLAGAHDFIADLPEGYDTPVGEHGSTLSGGQRQRIAIARALMTDPRILIFDEATSALDYESERVIRNNMKAICEGRTVIVIAHRLSAVRDAHRIVVMDRGRIAESGSHAELMKHEAGHYARLHRLQQA</sequence>
<dbReference type="Pfam" id="PF03412">
    <property type="entry name" value="Peptidase_C39"/>
    <property type="match status" value="1"/>
</dbReference>
<dbReference type="CDD" id="cd02417">
    <property type="entry name" value="Peptidase_C39_likeA"/>
    <property type="match status" value="1"/>
</dbReference>
<dbReference type="InterPro" id="IPR039421">
    <property type="entry name" value="Type_1_exporter"/>
</dbReference>
<dbReference type="PROSITE" id="PS00211">
    <property type="entry name" value="ABC_TRANSPORTER_1"/>
    <property type="match status" value="1"/>
</dbReference>
<dbReference type="CDD" id="cd18588">
    <property type="entry name" value="ABC_6TM_CyaB_HlyB_like"/>
    <property type="match status" value="1"/>
</dbReference>
<keyword evidence="4 9" id="KW-0812">Transmembrane</keyword>
<keyword evidence="7 9" id="KW-1133">Transmembrane helix</keyword>
<comment type="subcellular location">
    <subcellularLocation>
        <location evidence="1">Cell membrane</location>
        <topology evidence="1">Multi-pass membrane protein</topology>
    </subcellularLocation>
</comment>
<dbReference type="InterPro" id="IPR003593">
    <property type="entry name" value="AAA+_ATPase"/>
</dbReference>
<dbReference type="SUPFAM" id="SSF52540">
    <property type="entry name" value="P-loop containing nucleoside triphosphate hydrolases"/>
    <property type="match status" value="1"/>
</dbReference>
<keyword evidence="6" id="KW-0067">ATP-binding</keyword>
<keyword evidence="14" id="KW-1185">Reference proteome</keyword>
<evidence type="ECO:0000256" key="4">
    <source>
        <dbReference type="ARBA" id="ARBA00022692"/>
    </source>
</evidence>
<dbReference type="InterPro" id="IPR039395">
    <property type="entry name" value="Peptidase_C39-like_A"/>
</dbReference>
<reference evidence="14" key="1">
    <citation type="journal article" date="2019" name="Int. J. Syst. Evol. Microbiol.">
        <title>The Global Catalogue of Microorganisms (GCM) 10K type strain sequencing project: providing services to taxonomists for standard genome sequencing and annotation.</title>
        <authorList>
            <consortium name="The Broad Institute Genomics Platform"/>
            <consortium name="The Broad Institute Genome Sequencing Center for Infectious Disease"/>
            <person name="Wu L."/>
            <person name="Ma J."/>
        </authorList>
    </citation>
    <scope>NUCLEOTIDE SEQUENCE [LARGE SCALE GENOMIC DNA]</scope>
    <source>
        <strain evidence="14">JCM 17804</strain>
    </source>
</reference>
<name>A0ABP8I5F1_9BURK</name>
<evidence type="ECO:0000256" key="8">
    <source>
        <dbReference type="ARBA" id="ARBA00023136"/>
    </source>
</evidence>
<dbReference type="InterPro" id="IPR027417">
    <property type="entry name" value="P-loop_NTPase"/>
</dbReference>
<dbReference type="PROSITE" id="PS50929">
    <property type="entry name" value="ABC_TM1F"/>
    <property type="match status" value="1"/>
</dbReference>
<dbReference type="SMART" id="SM00382">
    <property type="entry name" value="AAA"/>
    <property type="match status" value="1"/>
</dbReference>
<dbReference type="Gene3D" id="3.40.50.300">
    <property type="entry name" value="P-loop containing nucleotide triphosphate hydrolases"/>
    <property type="match status" value="1"/>
</dbReference>
<feature type="domain" description="ABC transporter" evidence="10">
    <location>
        <begin position="494"/>
        <end position="729"/>
    </location>
</feature>
<dbReference type="Proteomes" id="UP001500975">
    <property type="component" value="Unassembled WGS sequence"/>
</dbReference>
<dbReference type="InterPro" id="IPR003439">
    <property type="entry name" value="ABC_transporter-like_ATP-bd"/>
</dbReference>
<gene>
    <name evidence="13" type="ORF">GCM10023165_39680</name>
</gene>
<dbReference type="NCBIfam" id="TIGR01846">
    <property type="entry name" value="type_I_sec_HlyB"/>
    <property type="match status" value="1"/>
</dbReference>
<feature type="transmembrane region" description="Helical" evidence="9">
    <location>
        <begin position="289"/>
        <end position="312"/>
    </location>
</feature>
<dbReference type="InterPro" id="IPR011527">
    <property type="entry name" value="ABC1_TM_dom"/>
</dbReference>
<evidence type="ECO:0000256" key="7">
    <source>
        <dbReference type="ARBA" id="ARBA00022989"/>
    </source>
</evidence>
<comment type="caution">
    <text evidence="13">The sequence shown here is derived from an EMBL/GenBank/DDBJ whole genome shotgun (WGS) entry which is preliminary data.</text>
</comment>
<keyword evidence="3" id="KW-1003">Cell membrane</keyword>
<evidence type="ECO:0000256" key="6">
    <source>
        <dbReference type="ARBA" id="ARBA00022840"/>
    </source>
</evidence>
<keyword evidence="5" id="KW-0547">Nucleotide-binding</keyword>
<accession>A0ABP8I5F1</accession>
<evidence type="ECO:0000313" key="13">
    <source>
        <dbReference type="EMBL" id="GAA4351458.1"/>
    </source>
</evidence>
<feature type="domain" description="Peptidase C39" evidence="12">
    <location>
        <begin position="28"/>
        <end position="151"/>
    </location>
</feature>
<evidence type="ECO:0000259" key="12">
    <source>
        <dbReference type="PROSITE" id="PS50990"/>
    </source>
</evidence>
<dbReference type="PROSITE" id="PS50990">
    <property type="entry name" value="PEPTIDASE_C39"/>
    <property type="match status" value="1"/>
</dbReference>
<evidence type="ECO:0000256" key="3">
    <source>
        <dbReference type="ARBA" id="ARBA00022475"/>
    </source>
</evidence>
<dbReference type="Gene3D" id="3.90.70.10">
    <property type="entry name" value="Cysteine proteinases"/>
    <property type="match status" value="1"/>
</dbReference>
<evidence type="ECO:0000256" key="1">
    <source>
        <dbReference type="ARBA" id="ARBA00004651"/>
    </source>
</evidence>
<keyword evidence="8 9" id="KW-0472">Membrane</keyword>
<feature type="transmembrane region" description="Helical" evidence="9">
    <location>
        <begin position="217"/>
        <end position="237"/>
    </location>
</feature>
<evidence type="ECO:0000259" key="10">
    <source>
        <dbReference type="PROSITE" id="PS50893"/>
    </source>
</evidence>
<dbReference type="InterPro" id="IPR017871">
    <property type="entry name" value="ABC_transporter-like_CS"/>
</dbReference>
<evidence type="ECO:0000256" key="2">
    <source>
        <dbReference type="ARBA" id="ARBA00022448"/>
    </source>
</evidence>
<organism evidence="13 14">
    <name type="scientific">Variovorax defluvii</name>
    <dbReference type="NCBI Taxonomy" id="913761"/>
    <lineage>
        <taxon>Bacteria</taxon>
        <taxon>Pseudomonadati</taxon>
        <taxon>Pseudomonadota</taxon>
        <taxon>Betaproteobacteria</taxon>
        <taxon>Burkholderiales</taxon>
        <taxon>Comamonadaceae</taxon>
        <taxon>Variovorax</taxon>
    </lineage>
</organism>
<dbReference type="PANTHER" id="PTHR24221:SF647">
    <property type="entry name" value="BLL6336 PROTEIN"/>
    <property type="match status" value="1"/>
</dbReference>
<feature type="transmembrane region" description="Helical" evidence="9">
    <location>
        <begin position="183"/>
        <end position="205"/>
    </location>
</feature>
<keyword evidence="2" id="KW-0813">Transport</keyword>
<dbReference type="Gene3D" id="1.20.1560.10">
    <property type="entry name" value="ABC transporter type 1, transmembrane domain"/>
    <property type="match status" value="1"/>
</dbReference>
<dbReference type="PROSITE" id="PS50893">
    <property type="entry name" value="ABC_TRANSPORTER_2"/>
    <property type="match status" value="1"/>
</dbReference>